<feature type="compositionally biased region" description="Basic and acidic residues" evidence="1">
    <location>
        <begin position="957"/>
        <end position="969"/>
    </location>
</feature>
<feature type="chain" id="PRO_5039035243" description="Methyl-accepting transducer domain-containing protein" evidence="2">
    <location>
        <begin position="20"/>
        <end position="1349"/>
    </location>
</feature>
<evidence type="ECO:0008006" key="5">
    <source>
        <dbReference type="Google" id="ProtNLM"/>
    </source>
</evidence>
<dbReference type="EMBL" id="AXNT01000048">
    <property type="protein sequence ID" value="KGM02433.1"/>
    <property type="molecule type" value="Genomic_DNA"/>
</dbReference>
<evidence type="ECO:0000313" key="4">
    <source>
        <dbReference type="Proteomes" id="UP000029833"/>
    </source>
</evidence>
<feature type="region of interest" description="Disordered" evidence="1">
    <location>
        <begin position="234"/>
        <end position="262"/>
    </location>
</feature>
<feature type="signal peptide" evidence="2">
    <location>
        <begin position="1"/>
        <end position="19"/>
    </location>
</feature>
<dbReference type="Proteomes" id="UP000029833">
    <property type="component" value="Unassembled WGS sequence"/>
</dbReference>
<evidence type="ECO:0000313" key="3">
    <source>
        <dbReference type="EMBL" id="KGM02433.1"/>
    </source>
</evidence>
<dbReference type="Pfam" id="PF03752">
    <property type="entry name" value="ALF"/>
    <property type="match status" value="6"/>
</dbReference>
<accession>A0A0A0B888</accession>
<name>A0A0A0B888_9CELL</name>
<proteinExistence type="predicted"/>
<feature type="region of interest" description="Disordered" evidence="1">
    <location>
        <begin position="952"/>
        <end position="985"/>
    </location>
</feature>
<organism evidence="3 4">
    <name type="scientific">Cellulomonas cellasea DSM 20118</name>
    <dbReference type="NCBI Taxonomy" id="1408250"/>
    <lineage>
        <taxon>Bacteria</taxon>
        <taxon>Bacillati</taxon>
        <taxon>Actinomycetota</taxon>
        <taxon>Actinomycetes</taxon>
        <taxon>Micrococcales</taxon>
        <taxon>Cellulomonadaceae</taxon>
        <taxon>Cellulomonas</taxon>
    </lineage>
</organism>
<comment type="caution">
    <text evidence="3">The sequence shown here is derived from an EMBL/GenBank/DDBJ whole genome shotgun (WGS) entry which is preliminary data.</text>
</comment>
<sequence length="1349" mass="136389">MVRTAWRSLVAGLVASAVAVTVGGLPAVATVEDDTSSADVHRSWAVSLLTSGTPSVRRAAEAALLGSDADLEAFADSGFDQALDADYRTSADVLASTNGPHVKSAASAALAGSPAELRAFVDGGFKSAWYDDERLRVIALLEASGPHTYEAAQAALDSSDPAASSEFLSSELATVQYNDERLLALTMVDGGENNSGPALDEAAQVALEGTAEKKPTPEDLHEFLVNGQHVARARDEEMATVRGLTEQSKQAGQVTATESLAASQASGRAESAAELARSAAQEALAEAKAAGGAAEGASSAAGRAADAAAAAEGAASEAVSASSAALRAAQAAADGARKATTAASLTAQAAAAAHSAAAAARTDAGRAGDALTAAEAARKAAAQVAALEAVRKERDTALDEAAKAATAAISASVNADAAAVAADKASGQAGVSAAQAKRTKAAARAAKAEAARAAEAAQRSLGFAQAAAAASDQAFDFAQKAGEHATRAAAAAEQAAAQAGAAGQAAAESAAHAEQATAASELAVAAARQAEEVQKLARDADAARLAEATDQGISDAQDAAAAERAAGAVAGEIAAGWDRGVAWDTEEDDRVSQSTRNLLAKASAEGAAVRDVLSFGRRAALALVGTGGEWTKAAAAEALAGDEVMLRSWLAQGRTQAAGQDNRARVWHLVDTLPDGPEKTAARASLEGNDAAVATFLRTRAYPGKVVDDRSAMLRILAANPGVTLYNATQDALEGTPQEAHEFLRTGQHVARAADDRLRILGMLETAGPEVEAAAQVALAGPASYASYFLTVGQYEAAQRDAEQAAHVHAVQVLVREAQRYAEKALEDAAEARRVAAVAKGAAAEAATHASQAKAAADQAAVYADQAIQSAAAAKTSAEQAAASAQTAEDAATKAQASADRAARSAVTAGAAASRAARDAASAQLAKSSAREAASAAAQDAAAAEQAAQAAAATYTAREREVQRARRSTEPGSAPRDAPAGATTASETQRYWNCLTSVDTALGSPGMCKDGLVAFGKALLNPAKCDTPSNRDSLGCRMYSEFQKVAGGNDELKWDLAQLALGVCGLIPGAGEVCDGLDVAVSAARGDWGGALLSMGAMIPGIGAAAGLAKVTKMVDKLRGTIKMVIAQADEAAVLANRVSGCSIVNMATSQARTALSAPVAERPMALALNVSTARAGGGPSDCTPLPSIDPGAGLQVVHNGQTNKPTGTSNTIVVADPADAAAIARKTAEDTARDARNARDAKEFAVRQLPMKTTAAVDPVTGRVTTGFSGELLTPPAGLQERMPTESVRPWPVNNCGEVAACTRQLEGVADIVEQRAILDRLKIITVFTRTGQVDPPCRNCEVWVPKQ</sequence>
<evidence type="ECO:0000256" key="2">
    <source>
        <dbReference type="SAM" id="SignalP"/>
    </source>
</evidence>
<feature type="compositionally biased region" description="Polar residues" evidence="1">
    <location>
        <begin position="245"/>
        <end position="262"/>
    </location>
</feature>
<keyword evidence="4" id="KW-1185">Reference proteome</keyword>
<evidence type="ECO:0000256" key="1">
    <source>
        <dbReference type="SAM" id="MobiDB-lite"/>
    </source>
</evidence>
<keyword evidence="2" id="KW-0732">Signal</keyword>
<dbReference type="CDD" id="cd20745">
    <property type="entry name" value="FIX_RhsA_AHH_HNH-like"/>
    <property type="match status" value="1"/>
</dbReference>
<reference evidence="3 4" key="1">
    <citation type="submission" date="2013-10" db="EMBL/GenBank/DDBJ databases">
        <authorList>
            <person name="Wang G."/>
            <person name="Zhuang W."/>
        </authorList>
    </citation>
    <scope>NUCLEOTIDE SEQUENCE [LARGE SCALE GENOMIC DNA]</scope>
    <source>
        <strain evidence="3 4">DSM 20118</strain>
    </source>
</reference>
<dbReference type="InterPro" id="IPR005506">
    <property type="entry name" value="DUF312_ALF"/>
</dbReference>
<gene>
    <name evidence="3" type="ORF">Q760_13400</name>
</gene>
<protein>
    <recommendedName>
        <fullName evidence="5">Methyl-accepting transducer domain-containing protein</fullName>
    </recommendedName>
</protein>
<dbReference type="STRING" id="1408250.Q760_13400"/>